<evidence type="ECO:0000313" key="8">
    <source>
        <dbReference type="EMBL" id="MBS1257529.1"/>
    </source>
</evidence>
<evidence type="ECO:0000256" key="3">
    <source>
        <dbReference type="ARBA" id="ARBA00022722"/>
    </source>
</evidence>
<evidence type="ECO:0000256" key="5">
    <source>
        <dbReference type="ARBA" id="ARBA00022801"/>
    </source>
</evidence>
<keyword evidence="4" id="KW-0255">Endonuclease</keyword>
<dbReference type="GO" id="GO:0004519">
    <property type="term" value="F:endonuclease activity"/>
    <property type="evidence" value="ECO:0007669"/>
    <property type="project" value="UniProtKB-KW"/>
</dbReference>
<dbReference type="InterPro" id="IPR038570">
    <property type="entry name" value="HicA_sf"/>
</dbReference>
<dbReference type="GO" id="GO:0016787">
    <property type="term" value="F:hydrolase activity"/>
    <property type="evidence" value="ECO:0007669"/>
    <property type="project" value="UniProtKB-KW"/>
</dbReference>
<comment type="similarity">
    <text evidence="1">Belongs to the HicA mRNA interferase family.</text>
</comment>
<evidence type="ECO:0000256" key="7">
    <source>
        <dbReference type="ARBA" id="ARBA00023016"/>
    </source>
</evidence>
<keyword evidence="5" id="KW-0378">Hydrolase</keyword>
<reference evidence="8" key="1">
    <citation type="journal article" date="2021" name="ISME J.">
        <title>Fine-scale metabolic discontinuity in a stratified prokaryote microbiome of a Red Sea deep halocline.</title>
        <authorList>
            <person name="Michoud G."/>
            <person name="Ngugi D.K."/>
            <person name="Barozzi A."/>
            <person name="Merlino G."/>
            <person name="Calleja M.L."/>
            <person name="Delgado-Huertas A."/>
            <person name="Moran X.A.G."/>
            <person name="Daffonchio D."/>
        </authorList>
    </citation>
    <scope>NUCLEOTIDE SEQUENCE</scope>
    <source>
        <strain evidence="8">SuakinDeep_MAG55_1</strain>
    </source>
</reference>
<keyword evidence="2" id="KW-1277">Toxin-antitoxin system</keyword>
<dbReference type="Gene3D" id="3.30.920.30">
    <property type="entry name" value="Hypothetical protein"/>
    <property type="match status" value="1"/>
</dbReference>
<sequence length="68" mass="7819">MRSISGKDFCKVLEKKGWLLKTIKGSHHVYMKSGKKVRISVPVHSNKDLKRGLLKFLVKIAEIKENEL</sequence>
<evidence type="ECO:0000256" key="2">
    <source>
        <dbReference type="ARBA" id="ARBA00022649"/>
    </source>
</evidence>
<dbReference type="AlphaFoldDB" id="A0A941W1F4"/>
<comment type="caution">
    <text evidence="8">The sequence shown here is derived from an EMBL/GenBank/DDBJ whole genome shotgun (WGS) entry which is preliminary data.</text>
</comment>
<dbReference type="GO" id="GO:0003729">
    <property type="term" value="F:mRNA binding"/>
    <property type="evidence" value="ECO:0007669"/>
    <property type="project" value="InterPro"/>
</dbReference>
<evidence type="ECO:0000256" key="4">
    <source>
        <dbReference type="ARBA" id="ARBA00022759"/>
    </source>
</evidence>
<gene>
    <name evidence="8" type="ORF">MAG551_00573</name>
</gene>
<protein>
    <recommendedName>
        <fullName evidence="10">Periplasmic or secreted lipoprotein</fullName>
    </recommendedName>
</protein>
<proteinExistence type="inferred from homology"/>
<evidence type="ECO:0000313" key="9">
    <source>
        <dbReference type="Proteomes" id="UP000722750"/>
    </source>
</evidence>
<dbReference type="PANTHER" id="PTHR34873:SF3">
    <property type="entry name" value="ADDICTION MODULE TOXIN, HICA FAMILY"/>
    <property type="match status" value="1"/>
</dbReference>
<organism evidence="8 9">
    <name type="scientific">Candidatus Scalindua arabica</name>
    <dbReference type="NCBI Taxonomy" id="1127984"/>
    <lineage>
        <taxon>Bacteria</taxon>
        <taxon>Pseudomonadati</taxon>
        <taxon>Planctomycetota</taxon>
        <taxon>Candidatus Brocadiia</taxon>
        <taxon>Candidatus Brocadiales</taxon>
        <taxon>Candidatus Scalinduaceae</taxon>
        <taxon>Candidatus Scalindua</taxon>
    </lineage>
</organism>
<keyword evidence="3" id="KW-0540">Nuclease</keyword>
<name>A0A941W1F4_9BACT</name>
<keyword evidence="6" id="KW-0694">RNA-binding</keyword>
<evidence type="ECO:0008006" key="10">
    <source>
        <dbReference type="Google" id="ProtNLM"/>
    </source>
</evidence>
<dbReference type="InterPro" id="IPR012933">
    <property type="entry name" value="HicA_mRNA_interferase"/>
</dbReference>
<evidence type="ECO:0000256" key="6">
    <source>
        <dbReference type="ARBA" id="ARBA00022884"/>
    </source>
</evidence>
<dbReference type="PANTHER" id="PTHR34873">
    <property type="entry name" value="SSR1766 PROTEIN"/>
    <property type="match status" value="1"/>
</dbReference>
<dbReference type="Proteomes" id="UP000722750">
    <property type="component" value="Unassembled WGS sequence"/>
</dbReference>
<evidence type="ECO:0000256" key="1">
    <source>
        <dbReference type="ARBA" id="ARBA00006620"/>
    </source>
</evidence>
<accession>A0A941W1F4</accession>
<keyword evidence="7" id="KW-0346">Stress response</keyword>
<dbReference type="Pfam" id="PF07927">
    <property type="entry name" value="HicA_toxin"/>
    <property type="match status" value="1"/>
</dbReference>
<dbReference type="EMBL" id="JAANXD010000026">
    <property type="protein sequence ID" value="MBS1257529.1"/>
    <property type="molecule type" value="Genomic_DNA"/>
</dbReference>
<dbReference type="SUPFAM" id="SSF54786">
    <property type="entry name" value="YcfA/nrd intein domain"/>
    <property type="match status" value="1"/>
</dbReference>